<dbReference type="AlphaFoldDB" id="A0A5J4ZJB1"/>
<dbReference type="OrthoDB" id="2019255at2759"/>
<feature type="compositionally biased region" description="Basic and acidic residues" evidence="2">
    <location>
        <begin position="588"/>
        <end position="601"/>
    </location>
</feature>
<evidence type="ECO:0000256" key="1">
    <source>
        <dbReference type="SAM" id="Coils"/>
    </source>
</evidence>
<sequence length="720" mass="81590">MSWFRSAVNKAVEVGGNSNLTRTVRTYADSVVQQAGQAVAEGAKILQDRIAARNFKSFKLAVKRLEEVSVSCRGIERVQLLRRWLVALNEIERIFGGFLETNGKNDKQLHISDESKDSPRKPTLVLYYDPDLGGEPMNFRDVFLHSQALEGMTLSMILEAPNEEEVSLLLEIFGLCLTGGKEVHNAIASSIQDLAKAFSSYQDEVLVKREELLQYAQGAIAGLKINAEIARIDSEVSNISKHLDGMKPHQSSSEDHEKSFEETTVATVEALKEALAQIRLCSKLEEILIKKKFLNNGDSPEIHAQKVDKLKILSESLSSSASKAEKRISDHRFQKEEALNFRVTKTSEVSQLEKELIAEIEALEKRREELEDELKKVNTSLATTHARLHNAREEREQFDEASNQIIEHLKTKEDELLKSIASCKAEAVVCNVFINFLEDTWVFQSSYTEQKEKQVNGELERHEDYFVNLAIHLLSACKDELGPSITSIRKLVENLNSIEGLEIAASMNDENLLAKSHRKILEGEYLDFEAKIRTTFSVVESIKKQFYTQNEESSRKVDQRIQELINALEQIKDEFESIEKPILQIETPTRRAETPSKERNQRSPPTLKEAPNIKVESIEGPTLETDTPTQRAEMPYEERPQHSSSPTLKQTNETLKGKQDELSESPTVKEENTMDPGAELLKLESEFEKNGRDYSTEEIGDWEFDELEKELKSSDSSSTK</sequence>
<proteinExistence type="predicted"/>
<feature type="compositionally biased region" description="Polar residues" evidence="2">
    <location>
        <begin position="642"/>
        <end position="654"/>
    </location>
</feature>
<feature type="region of interest" description="Disordered" evidence="2">
    <location>
        <begin position="582"/>
        <end position="720"/>
    </location>
</feature>
<reference evidence="3 4" key="1">
    <citation type="submission" date="2019-09" db="EMBL/GenBank/DDBJ databases">
        <title>A chromosome-level genome assembly of the Chinese tupelo Nyssa sinensis.</title>
        <authorList>
            <person name="Yang X."/>
            <person name="Kang M."/>
            <person name="Yang Y."/>
            <person name="Xiong H."/>
            <person name="Wang M."/>
            <person name="Zhang Z."/>
            <person name="Wang Z."/>
            <person name="Wu H."/>
            <person name="Ma T."/>
            <person name="Liu J."/>
            <person name="Xi Z."/>
        </authorList>
    </citation>
    <scope>NUCLEOTIDE SEQUENCE [LARGE SCALE GENOMIC DNA]</scope>
    <source>
        <strain evidence="3">J267</strain>
        <tissue evidence="3">Leaf</tissue>
    </source>
</reference>
<evidence type="ECO:0000313" key="4">
    <source>
        <dbReference type="Proteomes" id="UP000325577"/>
    </source>
</evidence>
<protein>
    <submittedName>
        <fullName evidence="3">Uncharacterized protein</fullName>
    </submittedName>
</protein>
<evidence type="ECO:0000256" key="2">
    <source>
        <dbReference type="SAM" id="MobiDB-lite"/>
    </source>
</evidence>
<accession>A0A5J4ZJB1</accession>
<organism evidence="3 4">
    <name type="scientific">Nyssa sinensis</name>
    <dbReference type="NCBI Taxonomy" id="561372"/>
    <lineage>
        <taxon>Eukaryota</taxon>
        <taxon>Viridiplantae</taxon>
        <taxon>Streptophyta</taxon>
        <taxon>Embryophyta</taxon>
        <taxon>Tracheophyta</taxon>
        <taxon>Spermatophyta</taxon>
        <taxon>Magnoliopsida</taxon>
        <taxon>eudicotyledons</taxon>
        <taxon>Gunneridae</taxon>
        <taxon>Pentapetalae</taxon>
        <taxon>asterids</taxon>
        <taxon>Cornales</taxon>
        <taxon>Nyssaceae</taxon>
        <taxon>Nyssa</taxon>
    </lineage>
</organism>
<feature type="compositionally biased region" description="Basic and acidic residues" evidence="2">
    <location>
        <begin position="655"/>
        <end position="672"/>
    </location>
</feature>
<dbReference type="PANTHER" id="PTHR34121:SF8">
    <property type="match status" value="1"/>
</dbReference>
<feature type="coiled-coil region" evidence="1">
    <location>
        <begin position="349"/>
        <end position="387"/>
    </location>
</feature>
<dbReference type="Proteomes" id="UP000325577">
    <property type="component" value="Linkage Group LG7"/>
</dbReference>
<name>A0A5J4ZJB1_9ASTE</name>
<keyword evidence="1" id="KW-0175">Coiled coil</keyword>
<feature type="compositionally biased region" description="Basic and acidic residues" evidence="2">
    <location>
        <begin position="681"/>
        <end position="695"/>
    </location>
</feature>
<dbReference type="EMBL" id="CM018050">
    <property type="protein sequence ID" value="KAA8518843.1"/>
    <property type="molecule type" value="Genomic_DNA"/>
</dbReference>
<gene>
    <name evidence="3" type="ORF">F0562_016383</name>
</gene>
<dbReference type="PANTHER" id="PTHR34121">
    <property type="entry name" value="MYOSIN-11"/>
    <property type="match status" value="1"/>
</dbReference>
<keyword evidence="4" id="KW-1185">Reference proteome</keyword>
<feature type="compositionally biased region" description="Acidic residues" evidence="2">
    <location>
        <begin position="696"/>
        <end position="708"/>
    </location>
</feature>
<evidence type="ECO:0000313" key="3">
    <source>
        <dbReference type="EMBL" id="KAA8518843.1"/>
    </source>
</evidence>